<evidence type="ECO:0000256" key="3">
    <source>
        <dbReference type="ARBA" id="ARBA00022989"/>
    </source>
</evidence>
<comment type="subcellular location">
    <subcellularLocation>
        <location evidence="1">Membrane</location>
        <topology evidence="1">Multi-pass membrane protein</topology>
    </subcellularLocation>
</comment>
<dbReference type="Proteomes" id="UP000186029">
    <property type="component" value="Unassembled WGS sequence"/>
</dbReference>
<feature type="transmembrane region" description="Helical" evidence="5">
    <location>
        <begin position="17"/>
        <end position="36"/>
    </location>
</feature>
<feature type="transmembrane region" description="Helical" evidence="5">
    <location>
        <begin position="80"/>
        <end position="99"/>
    </location>
</feature>
<dbReference type="GO" id="GO:0016020">
    <property type="term" value="C:membrane"/>
    <property type="evidence" value="ECO:0007669"/>
    <property type="project" value="UniProtKB-SubCell"/>
</dbReference>
<comment type="caution">
    <text evidence="6">The sequence shown here is derived from an EMBL/GenBank/DDBJ whole genome shotgun (WGS) entry which is preliminary data.</text>
</comment>
<feature type="transmembrane region" description="Helical" evidence="5">
    <location>
        <begin position="57"/>
        <end position="74"/>
    </location>
</feature>
<organism evidence="6 7">
    <name type="scientific">Candidatus Campbellbacteria bacterium RIFCSPLOWO2_02_35_12</name>
    <dbReference type="NCBI Taxonomy" id="1797580"/>
    <lineage>
        <taxon>Bacteria</taxon>
        <taxon>Candidatus Campbelliibacteriota</taxon>
    </lineage>
</organism>
<keyword evidence="4 5" id="KW-0472">Membrane</keyword>
<dbReference type="Pfam" id="PF07681">
    <property type="entry name" value="DoxX"/>
    <property type="match status" value="1"/>
</dbReference>
<feature type="transmembrane region" description="Helical" evidence="5">
    <location>
        <begin position="111"/>
        <end position="133"/>
    </location>
</feature>
<dbReference type="AlphaFoldDB" id="A0A1F5EFQ1"/>
<reference evidence="6 7" key="1">
    <citation type="journal article" date="2016" name="Nat. Commun.">
        <title>Thousands of microbial genomes shed light on interconnected biogeochemical processes in an aquifer system.</title>
        <authorList>
            <person name="Anantharaman K."/>
            <person name="Brown C.T."/>
            <person name="Hug L.A."/>
            <person name="Sharon I."/>
            <person name="Castelle C.J."/>
            <person name="Probst A.J."/>
            <person name="Thomas B.C."/>
            <person name="Singh A."/>
            <person name="Wilkins M.J."/>
            <person name="Karaoz U."/>
            <person name="Brodie E.L."/>
            <person name="Williams K.H."/>
            <person name="Hubbard S.S."/>
            <person name="Banfield J.F."/>
        </authorList>
    </citation>
    <scope>NUCLEOTIDE SEQUENCE [LARGE SCALE GENOMIC DNA]</scope>
</reference>
<protein>
    <recommendedName>
        <fullName evidence="8">DoxX family protein</fullName>
    </recommendedName>
</protein>
<dbReference type="EMBL" id="MFAC01000035">
    <property type="protein sequence ID" value="OGD66218.1"/>
    <property type="molecule type" value="Genomic_DNA"/>
</dbReference>
<gene>
    <name evidence="6" type="ORF">A2Z61_00115</name>
</gene>
<evidence type="ECO:0008006" key="8">
    <source>
        <dbReference type="Google" id="ProtNLM"/>
    </source>
</evidence>
<dbReference type="STRING" id="1797580.A2Z61_00115"/>
<evidence type="ECO:0000256" key="5">
    <source>
        <dbReference type="SAM" id="Phobius"/>
    </source>
</evidence>
<sequence>MLNIFPNLLFLELLSPFLIRVVLGIIFLWIGYSYLFRDREIIMKQIFDRWPKISTPVVWFGGVFDIIIGFLFIVGFLTQVAAIGGMLITIDALFVKWLYKDLDEAVKYSKLFYALIFAASLSLLFSGAGAFAFDLPL</sequence>
<dbReference type="InterPro" id="IPR032808">
    <property type="entry name" value="DoxX"/>
</dbReference>
<evidence type="ECO:0000256" key="2">
    <source>
        <dbReference type="ARBA" id="ARBA00022692"/>
    </source>
</evidence>
<name>A0A1F5EFQ1_9BACT</name>
<proteinExistence type="predicted"/>
<evidence type="ECO:0000256" key="4">
    <source>
        <dbReference type="ARBA" id="ARBA00023136"/>
    </source>
</evidence>
<accession>A0A1F5EFQ1</accession>
<keyword evidence="3 5" id="KW-1133">Transmembrane helix</keyword>
<evidence type="ECO:0000256" key="1">
    <source>
        <dbReference type="ARBA" id="ARBA00004141"/>
    </source>
</evidence>
<keyword evidence="2 5" id="KW-0812">Transmembrane</keyword>
<evidence type="ECO:0000313" key="7">
    <source>
        <dbReference type="Proteomes" id="UP000186029"/>
    </source>
</evidence>
<evidence type="ECO:0000313" key="6">
    <source>
        <dbReference type="EMBL" id="OGD66218.1"/>
    </source>
</evidence>